<dbReference type="GO" id="GO:0005730">
    <property type="term" value="C:nucleolus"/>
    <property type="evidence" value="ECO:0007669"/>
    <property type="project" value="UniProtKB-SubCell"/>
</dbReference>
<protein>
    <recommendedName>
        <fullName evidence="10">Exosome complex component RRP40</fullName>
    </recommendedName>
    <alternativeName>
        <fullName evidence="9">Ribosomal RNA-processing protein 40</fullName>
    </alternativeName>
</protein>
<dbReference type="Proteomes" id="UP000085678">
    <property type="component" value="Unplaced"/>
</dbReference>
<evidence type="ECO:0000256" key="2">
    <source>
        <dbReference type="ARBA" id="ARBA00004604"/>
    </source>
</evidence>
<dbReference type="GO" id="GO:0071038">
    <property type="term" value="P:TRAMP-dependent tRNA surveillance pathway"/>
    <property type="evidence" value="ECO:0007669"/>
    <property type="project" value="TreeGrafter"/>
</dbReference>
<dbReference type="GO" id="GO:0071035">
    <property type="term" value="P:nuclear polyadenylation-dependent rRNA catabolic process"/>
    <property type="evidence" value="ECO:0007669"/>
    <property type="project" value="TreeGrafter"/>
</dbReference>
<dbReference type="AlphaFoldDB" id="A0A1S3K1H3"/>
<evidence type="ECO:0000256" key="1">
    <source>
        <dbReference type="ARBA" id="ARBA00004496"/>
    </source>
</evidence>
<dbReference type="Pfam" id="PF21262">
    <property type="entry name" value="RRP40_S1"/>
    <property type="match status" value="1"/>
</dbReference>
<evidence type="ECO:0000313" key="13">
    <source>
        <dbReference type="Proteomes" id="UP000085678"/>
    </source>
</evidence>
<dbReference type="PANTHER" id="PTHR21321">
    <property type="entry name" value="PNAS-3 RELATED"/>
    <property type="match status" value="1"/>
</dbReference>
<keyword evidence="7" id="KW-0694">RNA-binding</keyword>
<reference evidence="14" key="1">
    <citation type="submission" date="2025-08" db="UniProtKB">
        <authorList>
            <consortium name="RefSeq"/>
        </authorList>
    </citation>
    <scope>IDENTIFICATION</scope>
    <source>
        <tissue evidence="14">Gonads</tissue>
    </source>
</reference>
<evidence type="ECO:0000256" key="7">
    <source>
        <dbReference type="ARBA" id="ARBA00022884"/>
    </source>
</evidence>
<dbReference type="Gene3D" id="2.40.50.140">
    <property type="entry name" value="Nucleic acid-binding proteins"/>
    <property type="match status" value="1"/>
</dbReference>
<dbReference type="KEGG" id="lak:106178031"/>
<dbReference type="CDD" id="cd22526">
    <property type="entry name" value="KH-I_Rrp40"/>
    <property type="match status" value="1"/>
</dbReference>
<keyword evidence="6" id="KW-0271">Exosome</keyword>
<dbReference type="SUPFAM" id="SSF50249">
    <property type="entry name" value="Nucleic acid-binding proteins"/>
    <property type="match status" value="1"/>
</dbReference>
<dbReference type="GO" id="GO:0071034">
    <property type="term" value="P:CUT catabolic process"/>
    <property type="evidence" value="ECO:0007669"/>
    <property type="project" value="TreeGrafter"/>
</dbReference>
<evidence type="ECO:0000256" key="5">
    <source>
        <dbReference type="ARBA" id="ARBA00022552"/>
    </source>
</evidence>
<accession>A0A1S3K1H3</accession>
<dbReference type="GeneID" id="106178031"/>
<gene>
    <name evidence="14" type="primary">LOC106178031</name>
</gene>
<keyword evidence="5" id="KW-0698">rRNA processing</keyword>
<evidence type="ECO:0000256" key="9">
    <source>
        <dbReference type="ARBA" id="ARBA00030615"/>
    </source>
</evidence>
<evidence type="ECO:0000256" key="4">
    <source>
        <dbReference type="ARBA" id="ARBA00022490"/>
    </source>
</evidence>
<evidence type="ECO:0000256" key="3">
    <source>
        <dbReference type="ARBA" id="ARBA00007841"/>
    </source>
</evidence>
<keyword evidence="13" id="KW-1185">Reference proteome</keyword>
<feature type="domain" description="Exosome complex exonuclease Rrp40 N-terminal" evidence="12">
    <location>
        <begin position="29"/>
        <end position="63"/>
    </location>
</feature>
<dbReference type="InterPro" id="IPR036612">
    <property type="entry name" value="KH_dom_type_1_sf"/>
</dbReference>
<dbReference type="Pfam" id="PF18311">
    <property type="entry name" value="Rrp40_N"/>
    <property type="match status" value="1"/>
</dbReference>
<dbReference type="RefSeq" id="XP_013416480.1">
    <property type="nucleotide sequence ID" value="XM_013561026.1"/>
</dbReference>
<dbReference type="InterPro" id="IPR026699">
    <property type="entry name" value="Exosome_RNA_bind1/RRP40/RRP4"/>
</dbReference>
<dbReference type="GO" id="GO:0000467">
    <property type="term" value="P:exonucleolytic trimming to generate mature 3'-end of 5.8S rRNA from tricistronic rRNA transcript (SSU-rRNA, 5.8S rRNA, LSU-rRNA)"/>
    <property type="evidence" value="ECO:0007669"/>
    <property type="project" value="TreeGrafter"/>
</dbReference>
<comment type="subcellular location">
    <subcellularLocation>
        <location evidence="1">Cytoplasm</location>
    </subcellularLocation>
    <subcellularLocation>
        <location evidence="2">Nucleus</location>
        <location evidence="2">Nucleolus</location>
    </subcellularLocation>
</comment>
<name>A0A1S3K1H3_LINAN</name>
<dbReference type="PANTHER" id="PTHR21321:SF1">
    <property type="entry name" value="EXOSOME COMPLEX COMPONENT RRP40"/>
    <property type="match status" value="1"/>
</dbReference>
<dbReference type="OrthoDB" id="340500at2759"/>
<dbReference type="InParanoid" id="A0A1S3K1H3"/>
<dbReference type="InterPro" id="IPR012340">
    <property type="entry name" value="NA-bd_OB-fold"/>
</dbReference>
<dbReference type="Pfam" id="PF15985">
    <property type="entry name" value="KH_6"/>
    <property type="match status" value="1"/>
</dbReference>
<evidence type="ECO:0000259" key="12">
    <source>
        <dbReference type="Pfam" id="PF18311"/>
    </source>
</evidence>
<dbReference type="Gene3D" id="3.30.1370.10">
    <property type="entry name" value="K Homology domain, type 1"/>
    <property type="match status" value="1"/>
</dbReference>
<keyword evidence="8" id="KW-0539">Nucleus</keyword>
<dbReference type="InterPro" id="IPR037319">
    <property type="entry name" value="Rrp40_S1"/>
</dbReference>
<dbReference type="GO" id="GO:0071051">
    <property type="term" value="P:poly(A)-dependent snoRNA 3'-end processing"/>
    <property type="evidence" value="ECO:0007669"/>
    <property type="project" value="TreeGrafter"/>
</dbReference>
<dbReference type="STRING" id="7574.A0A1S3K1H3"/>
<dbReference type="FunCoup" id="A0A1S3K1H3">
    <property type="interactions" value="1474"/>
</dbReference>
<evidence type="ECO:0000256" key="6">
    <source>
        <dbReference type="ARBA" id="ARBA00022835"/>
    </source>
</evidence>
<proteinExistence type="inferred from homology"/>
<dbReference type="GO" id="GO:0034475">
    <property type="term" value="P:U4 snRNA 3'-end processing"/>
    <property type="evidence" value="ECO:0007669"/>
    <property type="project" value="TreeGrafter"/>
</dbReference>
<organism evidence="13 14">
    <name type="scientific">Lingula anatina</name>
    <name type="common">Brachiopod</name>
    <name type="synonym">Lingula unguis</name>
    <dbReference type="NCBI Taxonomy" id="7574"/>
    <lineage>
        <taxon>Eukaryota</taxon>
        <taxon>Metazoa</taxon>
        <taxon>Spiralia</taxon>
        <taxon>Lophotrochozoa</taxon>
        <taxon>Brachiopoda</taxon>
        <taxon>Linguliformea</taxon>
        <taxon>Lingulata</taxon>
        <taxon>Lingulida</taxon>
        <taxon>Linguloidea</taxon>
        <taxon>Lingulidae</taxon>
        <taxon>Lingula</taxon>
    </lineage>
</organism>
<dbReference type="GO" id="GO:0003723">
    <property type="term" value="F:RNA binding"/>
    <property type="evidence" value="ECO:0007669"/>
    <property type="project" value="UniProtKB-KW"/>
</dbReference>
<evidence type="ECO:0000259" key="11">
    <source>
        <dbReference type="Pfam" id="PF15985"/>
    </source>
</evidence>
<dbReference type="InterPro" id="IPR004088">
    <property type="entry name" value="KH_dom_type_1"/>
</dbReference>
<dbReference type="GO" id="GO:0000176">
    <property type="term" value="C:nuclear exosome (RNase complex)"/>
    <property type="evidence" value="ECO:0007669"/>
    <property type="project" value="TreeGrafter"/>
</dbReference>
<dbReference type="InterPro" id="IPR041054">
    <property type="entry name" value="Rrp40_N_euk"/>
</dbReference>
<feature type="domain" description="K Homology" evidence="11">
    <location>
        <begin position="152"/>
        <end position="199"/>
    </location>
</feature>
<dbReference type="GO" id="GO:0010468">
    <property type="term" value="P:regulation of gene expression"/>
    <property type="evidence" value="ECO:0007669"/>
    <property type="project" value="UniProtKB-ARBA"/>
</dbReference>
<dbReference type="CDD" id="cd05790">
    <property type="entry name" value="S1_Rrp40"/>
    <property type="match status" value="1"/>
</dbReference>
<dbReference type="FunFam" id="3.30.1370.10:FF:000038">
    <property type="entry name" value="exosome complex component RRP40"/>
    <property type="match status" value="1"/>
</dbReference>
<dbReference type="SUPFAM" id="SSF54791">
    <property type="entry name" value="Eukaryotic type KH-domain (KH-domain type I)"/>
    <property type="match status" value="1"/>
</dbReference>
<evidence type="ECO:0000256" key="10">
    <source>
        <dbReference type="ARBA" id="ARBA00069899"/>
    </source>
</evidence>
<comment type="similarity">
    <text evidence="3">Belongs to the RRP40 family.</text>
</comment>
<keyword evidence="4" id="KW-0963">Cytoplasm</keyword>
<dbReference type="GO" id="GO:0000177">
    <property type="term" value="C:cytoplasmic exosome (RNase complex)"/>
    <property type="evidence" value="ECO:0007669"/>
    <property type="project" value="TreeGrafter"/>
</dbReference>
<dbReference type="InterPro" id="IPR049469">
    <property type="entry name" value="RRP40_KH-I"/>
</dbReference>
<sequence length="235" mass="25839">MAEVGSVVLPGDQVRLMINTEDSTRFVTGPGLRRDSDQVTVSKAGILKHKEPNIYWVDSRQKRYIPTKGENVIGIVTMKAGDVFRVDIGGSEQASLSYLSFEGATKRNRPDVKIGDLVFGRLLVSNKDMEPELVCISSNGRSNGMGVIRDGGFMFTVPLNLIRKLLSSDCNLLKTLGHHLPFEVAIGMNGRVWVKGRSVRETIAISNAISSAEFMDNMQIKMMCNKLVDALTGFT</sequence>
<dbReference type="OMA" id="SYMAFPN"/>
<dbReference type="FunFam" id="2.40.50.140:FF:000112">
    <property type="entry name" value="Exosome complex component RRP40"/>
    <property type="match status" value="1"/>
</dbReference>
<dbReference type="Gene3D" id="2.40.50.100">
    <property type="match status" value="1"/>
</dbReference>
<evidence type="ECO:0000256" key="8">
    <source>
        <dbReference type="ARBA" id="ARBA00023242"/>
    </source>
</evidence>
<evidence type="ECO:0000313" key="14">
    <source>
        <dbReference type="RefSeq" id="XP_013416480.1"/>
    </source>
</evidence>
<dbReference type="SUPFAM" id="SSF110324">
    <property type="entry name" value="Ribosomal L27 protein-like"/>
    <property type="match status" value="1"/>
</dbReference>